<evidence type="ECO:0000313" key="2">
    <source>
        <dbReference type="EMBL" id="JAH53510.1"/>
    </source>
</evidence>
<name>A0A0E9TKW0_ANGAN</name>
<reference evidence="2" key="2">
    <citation type="journal article" date="2015" name="Fish Shellfish Immunol.">
        <title>Early steps in the European eel (Anguilla anguilla)-Vibrio vulnificus interaction in the gills: Role of the RtxA13 toxin.</title>
        <authorList>
            <person name="Callol A."/>
            <person name="Pajuelo D."/>
            <person name="Ebbesson L."/>
            <person name="Teles M."/>
            <person name="MacKenzie S."/>
            <person name="Amaro C."/>
        </authorList>
    </citation>
    <scope>NUCLEOTIDE SEQUENCE</scope>
</reference>
<protein>
    <submittedName>
        <fullName evidence="2">Uncharacterized protein</fullName>
    </submittedName>
</protein>
<dbReference type="EMBL" id="GBXM01055067">
    <property type="protein sequence ID" value="JAH53510.1"/>
    <property type="molecule type" value="Transcribed_RNA"/>
</dbReference>
<keyword evidence="1" id="KW-0812">Transmembrane</keyword>
<organism evidence="2">
    <name type="scientific">Anguilla anguilla</name>
    <name type="common">European freshwater eel</name>
    <name type="synonym">Muraena anguilla</name>
    <dbReference type="NCBI Taxonomy" id="7936"/>
    <lineage>
        <taxon>Eukaryota</taxon>
        <taxon>Metazoa</taxon>
        <taxon>Chordata</taxon>
        <taxon>Craniata</taxon>
        <taxon>Vertebrata</taxon>
        <taxon>Euteleostomi</taxon>
        <taxon>Actinopterygii</taxon>
        <taxon>Neopterygii</taxon>
        <taxon>Teleostei</taxon>
        <taxon>Anguilliformes</taxon>
        <taxon>Anguillidae</taxon>
        <taxon>Anguilla</taxon>
    </lineage>
</organism>
<evidence type="ECO:0000256" key="1">
    <source>
        <dbReference type="SAM" id="Phobius"/>
    </source>
</evidence>
<accession>A0A0E9TKW0</accession>
<proteinExistence type="predicted"/>
<sequence>MLINFQSLLAKDVFQSEILTALLGFILYLIFEIIHFNDSY</sequence>
<keyword evidence="1" id="KW-1133">Transmembrane helix</keyword>
<reference evidence="2" key="1">
    <citation type="submission" date="2014-11" db="EMBL/GenBank/DDBJ databases">
        <authorList>
            <person name="Amaro Gonzalez C."/>
        </authorList>
    </citation>
    <scope>NUCLEOTIDE SEQUENCE</scope>
</reference>
<keyword evidence="1" id="KW-0472">Membrane</keyword>
<feature type="transmembrane region" description="Helical" evidence="1">
    <location>
        <begin position="18"/>
        <end position="36"/>
    </location>
</feature>
<dbReference type="AlphaFoldDB" id="A0A0E9TKW0"/>